<dbReference type="RefSeq" id="XP_021859352.1">
    <property type="nucleotide sequence ID" value="XM_022003660.2"/>
</dbReference>
<dbReference type="InterPro" id="IPR013083">
    <property type="entry name" value="Znf_RING/FYVE/PHD"/>
</dbReference>
<evidence type="ECO:0000256" key="7">
    <source>
        <dbReference type="PROSITE-ProRule" id="PRU00259"/>
    </source>
</evidence>
<keyword evidence="10" id="KW-1185">Reference proteome</keyword>
<comment type="catalytic activity">
    <reaction evidence="1">
        <text>S-ubiquitinyl-[E2 ubiquitin-conjugating enzyme]-L-cysteine + [acceptor protein]-L-lysine = [E2 ubiquitin-conjugating enzyme]-L-cysteine + N(6)-ubiquitinyl-[acceptor protein]-L-lysine.</text>
        <dbReference type="EC" id="2.3.2.27"/>
    </reaction>
</comment>
<dbReference type="PANTHER" id="PTHR23315">
    <property type="entry name" value="U BOX DOMAIN-CONTAINING"/>
    <property type="match status" value="1"/>
</dbReference>
<dbReference type="InterPro" id="IPR016024">
    <property type="entry name" value="ARM-type_fold"/>
</dbReference>
<feature type="repeat" description="ARM" evidence="7">
    <location>
        <begin position="289"/>
        <end position="326"/>
    </location>
</feature>
<dbReference type="InterPro" id="IPR003613">
    <property type="entry name" value="Ubox_domain"/>
</dbReference>
<feature type="domain" description="U-box" evidence="9">
    <location>
        <begin position="28"/>
        <end position="102"/>
    </location>
</feature>
<protein>
    <recommendedName>
        <fullName evidence="3">RING-type E3 ubiquitin transferase</fullName>
        <ecNumber evidence="3">2.3.2.27</ecNumber>
    </recommendedName>
</protein>
<evidence type="ECO:0000256" key="4">
    <source>
        <dbReference type="ARBA" id="ARBA00022679"/>
    </source>
</evidence>
<reference evidence="10" key="1">
    <citation type="journal article" date="2021" name="Nat. Commun.">
        <title>Genomic analyses provide insights into spinach domestication and the genetic basis of agronomic traits.</title>
        <authorList>
            <person name="Cai X."/>
            <person name="Sun X."/>
            <person name="Xu C."/>
            <person name="Sun H."/>
            <person name="Wang X."/>
            <person name="Ge C."/>
            <person name="Zhang Z."/>
            <person name="Wang Q."/>
            <person name="Fei Z."/>
            <person name="Jiao C."/>
            <person name="Wang Q."/>
        </authorList>
    </citation>
    <scope>NUCLEOTIDE SEQUENCE [LARGE SCALE GENOMIC DNA]</scope>
    <source>
        <strain evidence="10">cv. Varoflay</strain>
    </source>
</reference>
<comment type="pathway">
    <text evidence="2">Protein modification; protein ubiquitination.</text>
</comment>
<dbReference type="GO" id="GO:0005634">
    <property type="term" value="C:nucleus"/>
    <property type="evidence" value="ECO:0000318"/>
    <property type="project" value="GO_Central"/>
</dbReference>
<dbReference type="PROSITE" id="PS51698">
    <property type="entry name" value="U_BOX"/>
    <property type="match status" value="1"/>
</dbReference>
<dbReference type="Pfam" id="PF00514">
    <property type="entry name" value="Arm"/>
    <property type="match status" value="1"/>
</dbReference>
<dbReference type="PROSITE" id="PS50176">
    <property type="entry name" value="ARM_REPEAT"/>
    <property type="match status" value="1"/>
</dbReference>
<feature type="coiled-coil region" evidence="8">
    <location>
        <begin position="468"/>
        <end position="495"/>
    </location>
</feature>
<keyword evidence="5" id="KW-0677">Repeat</keyword>
<dbReference type="KEGG" id="soe:110798482"/>
<dbReference type="PANTHER" id="PTHR23315:SF339">
    <property type="entry name" value="U-BOX DOMAIN-CONTAINING PROTEIN 40"/>
    <property type="match status" value="1"/>
</dbReference>
<keyword evidence="8" id="KW-0175">Coiled coil</keyword>
<dbReference type="OrthoDB" id="7537227at2759"/>
<dbReference type="AlphaFoldDB" id="A0A9R0J291"/>
<dbReference type="SMART" id="SM00504">
    <property type="entry name" value="Ubox"/>
    <property type="match status" value="1"/>
</dbReference>
<dbReference type="EC" id="2.3.2.27" evidence="3"/>
<evidence type="ECO:0000313" key="11">
    <source>
        <dbReference type="RefSeq" id="XP_021859352.1"/>
    </source>
</evidence>
<evidence type="ECO:0000256" key="1">
    <source>
        <dbReference type="ARBA" id="ARBA00000900"/>
    </source>
</evidence>
<gene>
    <name evidence="11" type="primary">LOC110798482</name>
</gene>
<dbReference type="Gene3D" id="3.30.40.10">
    <property type="entry name" value="Zinc/RING finger domain, C3HC4 (zinc finger)"/>
    <property type="match status" value="1"/>
</dbReference>
<organism evidence="10 11">
    <name type="scientific">Spinacia oleracea</name>
    <name type="common">Spinach</name>
    <dbReference type="NCBI Taxonomy" id="3562"/>
    <lineage>
        <taxon>Eukaryota</taxon>
        <taxon>Viridiplantae</taxon>
        <taxon>Streptophyta</taxon>
        <taxon>Embryophyta</taxon>
        <taxon>Tracheophyta</taxon>
        <taxon>Spermatophyta</taxon>
        <taxon>Magnoliopsida</taxon>
        <taxon>eudicotyledons</taxon>
        <taxon>Gunneridae</taxon>
        <taxon>Pentapetalae</taxon>
        <taxon>Caryophyllales</taxon>
        <taxon>Chenopodiaceae</taxon>
        <taxon>Chenopodioideae</taxon>
        <taxon>Anserineae</taxon>
        <taxon>Spinacia</taxon>
    </lineage>
</organism>
<reference evidence="11" key="2">
    <citation type="submission" date="2025-08" db="UniProtKB">
        <authorList>
            <consortium name="RefSeq"/>
        </authorList>
    </citation>
    <scope>IDENTIFICATION</scope>
    <source>
        <tissue evidence="11">Leaf</tissue>
    </source>
</reference>
<keyword evidence="4" id="KW-0808">Transferase</keyword>
<dbReference type="SUPFAM" id="SSF48371">
    <property type="entry name" value="ARM repeat"/>
    <property type="match status" value="1"/>
</dbReference>
<evidence type="ECO:0000256" key="6">
    <source>
        <dbReference type="ARBA" id="ARBA00022786"/>
    </source>
</evidence>
<evidence type="ECO:0000256" key="3">
    <source>
        <dbReference type="ARBA" id="ARBA00012483"/>
    </source>
</evidence>
<dbReference type="InterPro" id="IPR011989">
    <property type="entry name" value="ARM-like"/>
</dbReference>
<accession>A0A9R0J291</accession>
<evidence type="ECO:0000256" key="5">
    <source>
        <dbReference type="ARBA" id="ARBA00022737"/>
    </source>
</evidence>
<keyword evidence="6" id="KW-0833">Ubl conjugation pathway</keyword>
<name>A0A9R0J291_SPIOL</name>
<dbReference type="Pfam" id="PF04564">
    <property type="entry name" value="U-box"/>
    <property type="match status" value="1"/>
</dbReference>
<dbReference type="Gene3D" id="1.25.10.10">
    <property type="entry name" value="Leucine-rich Repeat Variant"/>
    <property type="match status" value="2"/>
</dbReference>
<dbReference type="Proteomes" id="UP000813463">
    <property type="component" value="Chromosome 1"/>
</dbReference>
<evidence type="ECO:0000256" key="8">
    <source>
        <dbReference type="SAM" id="Coils"/>
    </source>
</evidence>
<dbReference type="GeneID" id="110798482"/>
<dbReference type="InterPro" id="IPR000225">
    <property type="entry name" value="Armadillo"/>
</dbReference>
<evidence type="ECO:0000313" key="10">
    <source>
        <dbReference type="Proteomes" id="UP000813463"/>
    </source>
</evidence>
<dbReference type="GO" id="GO:0005737">
    <property type="term" value="C:cytoplasm"/>
    <property type="evidence" value="ECO:0000318"/>
    <property type="project" value="GO_Central"/>
</dbReference>
<dbReference type="GO" id="GO:0061630">
    <property type="term" value="F:ubiquitin protein ligase activity"/>
    <property type="evidence" value="ECO:0007669"/>
    <property type="project" value="UniProtKB-EC"/>
</dbReference>
<proteinExistence type="predicted"/>
<evidence type="ECO:0000259" key="9">
    <source>
        <dbReference type="PROSITE" id="PS51698"/>
    </source>
</evidence>
<dbReference type="SUPFAM" id="SSF57850">
    <property type="entry name" value="RING/U-box"/>
    <property type="match status" value="1"/>
</dbReference>
<evidence type="ECO:0000256" key="2">
    <source>
        <dbReference type="ARBA" id="ARBA00004906"/>
    </source>
</evidence>
<sequence>MGSGKHRWKISIYRSNSTTSKLDTRSSKPPNEFICPISGSLMADPVIVSTGQTFERACVTACKNLGFTPTLNDGSVPDFSMVIPNLALKTSIFNWANVSLSSPPKPLELADALKLLESTPAAAEKLTAEGGGVESGELIRRVGESPGPNLFQHADSELSRRQTRFDSGESLSGSFTGTPLVLATRPSCYSSCSSSSEFELSESGTCEDDVYVARLRSTHVYEQEEGLVALRRTTRSSVESRVSLCTPRLLSSLRCLISSKYTDIQVNSVAVLVNLSLENVNKVRIVRAGFVPPLVDVLRGRSPEAQEHACGALFSLALDDGNKTAIGVLGALQPLFHMMMRSESERARHDAALSLYHLSLVQSNRLKLVKFGSVQLLLGMVKSGQMPGCALLILCNLGACNEGRAAMLDAGAVEFLIELLRKGEFDSESTQESCVAALCALSHGGGLRFRGLAKVAGAMDVLKDVVENNSRERAKEKARRVLEMLKAKEEEEEEVDWEKVLESGFQSRPITRPGGQSCSNSTDF</sequence>
<dbReference type="GO" id="GO:0016567">
    <property type="term" value="P:protein ubiquitination"/>
    <property type="evidence" value="ECO:0007669"/>
    <property type="project" value="InterPro"/>
</dbReference>
<dbReference type="SMART" id="SM00185">
    <property type="entry name" value="ARM"/>
    <property type="match status" value="3"/>
</dbReference>